<dbReference type="AlphaFoldDB" id="A0A180GUE9"/>
<reference evidence="1" key="2">
    <citation type="submission" date="2016-05" db="EMBL/GenBank/DDBJ databases">
        <title>Comparative analysis highlights variable genome content of wheat rusts and divergence of the mating loci.</title>
        <authorList>
            <person name="Cuomo C.A."/>
            <person name="Bakkeren G."/>
            <person name="Szabo L."/>
            <person name="Khalil H."/>
            <person name="Joly D."/>
            <person name="Goldberg J."/>
            <person name="Young S."/>
            <person name="Zeng Q."/>
            <person name="Fellers J."/>
        </authorList>
    </citation>
    <scope>NUCLEOTIDE SEQUENCE [LARGE SCALE GENOMIC DNA]</scope>
    <source>
        <strain evidence="1">1-1 BBBD Race 1</strain>
    </source>
</reference>
<dbReference type="SUPFAM" id="SSF52540">
    <property type="entry name" value="P-loop containing nucleoside triphosphate hydrolases"/>
    <property type="match status" value="1"/>
</dbReference>
<reference evidence="1" key="1">
    <citation type="submission" date="2009-11" db="EMBL/GenBank/DDBJ databases">
        <authorList>
            <consortium name="The Broad Institute Genome Sequencing Platform"/>
            <person name="Ward D."/>
            <person name="Feldgarden M."/>
            <person name="Earl A."/>
            <person name="Young S.K."/>
            <person name="Zeng Q."/>
            <person name="Koehrsen M."/>
            <person name="Alvarado L."/>
            <person name="Berlin A."/>
            <person name="Bochicchio J."/>
            <person name="Borenstein D."/>
            <person name="Chapman S.B."/>
            <person name="Chen Z."/>
            <person name="Engels R."/>
            <person name="Freedman E."/>
            <person name="Gellesch M."/>
            <person name="Goldberg J."/>
            <person name="Griggs A."/>
            <person name="Gujja S."/>
            <person name="Heilman E."/>
            <person name="Heiman D."/>
            <person name="Hepburn T."/>
            <person name="Howarth C."/>
            <person name="Jen D."/>
            <person name="Larson L."/>
            <person name="Lewis B."/>
            <person name="Mehta T."/>
            <person name="Park D."/>
            <person name="Pearson M."/>
            <person name="Roberts A."/>
            <person name="Saif S."/>
            <person name="Shea T."/>
            <person name="Shenoy N."/>
            <person name="Sisk P."/>
            <person name="Stolte C."/>
            <person name="Sykes S."/>
            <person name="Thomson T."/>
            <person name="Walk T."/>
            <person name="White J."/>
            <person name="Yandava C."/>
            <person name="Izard J."/>
            <person name="Baranova O.V."/>
            <person name="Blanton J.M."/>
            <person name="Tanner A.C."/>
            <person name="Dewhirst F.E."/>
            <person name="Haas B."/>
            <person name="Nusbaum C."/>
            <person name="Birren B."/>
        </authorList>
    </citation>
    <scope>NUCLEOTIDE SEQUENCE [LARGE SCALE GENOMIC DNA]</scope>
    <source>
        <strain evidence="1">1-1 BBBD Race 1</strain>
    </source>
</reference>
<reference evidence="2" key="4">
    <citation type="submission" date="2025-05" db="UniProtKB">
        <authorList>
            <consortium name="EnsemblFungi"/>
        </authorList>
    </citation>
    <scope>IDENTIFICATION</scope>
    <source>
        <strain evidence="2">isolate 1-1 / race 1 (BBBD)</strain>
    </source>
</reference>
<dbReference type="Proteomes" id="UP000005240">
    <property type="component" value="Unassembled WGS sequence"/>
</dbReference>
<evidence type="ECO:0000313" key="3">
    <source>
        <dbReference type="Proteomes" id="UP000005240"/>
    </source>
</evidence>
<evidence type="ECO:0000313" key="2">
    <source>
        <dbReference type="EnsemblFungi" id="PTTG_04007-t43_1-p1"/>
    </source>
</evidence>
<evidence type="ECO:0008006" key="4">
    <source>
        <dbReference type="Google" id="ProtNLM"/>
    </source>
</evidence>
<dbReference type="EMBL" id="ADAS02000020">
    <property type="protein sequence ID" value="OAV96427.1"/>
    <property type="molecule type" value="Genomic_DNA"/>
</dbReference>
<name>A0A180GUE9_PUCT1</name>
<evidence type="ECO:0000313" key="1">
    <source>
        <dbReference type="EMBL" id="OAV96427.1"/>
    </source>
</evidence>
<gene>
    <name evidence="1" type="ORF">PTTG_04007</name>
</gene>
<dbReference type="EnsemblFungi" id="PTTG_04007-t43_1">
    <property type="protein sequence ID" value="PTTG_04007-t43_1-p1"/>
    <property type="gene ID" value="PTTG_04007"/>
</dbReference>
<accession>A0A180GUE9</accession>
<proteinExistence type="predicted"/>
<dbReference type="VEuPathDB" id="FungiDB:PTTG_04007"/>
<protein>
    <recommendedName>
        <fullName evidence="4">Helicase C-terminal domain-containing protein</fullName>
    </recommendedName>
</protein>
<dbReference type="InterPro" id="IPR027417">
    <property type="entry name" value="P-loop_NTPase"/>
</dbReference>
<dbReference type="Gene3D" id="3.40.50.300">
    <property type="entry name" value="P-loop containing nucleotide triphosphate hydrolases"/>
    <property type="match status" value="1"/>
</dbReference>
<dbReference type="OrthoDB" id="2507066at2759"/>
<keyword evidence="3" id="KW-1185">Reference proteome</keyword>
<sequence>MALGLGQNWKRVRSVIHIGQGDPASICQMLGRCGRDGKKGLAIMLVEAHRKNGKNSVSDFTNVEFQNDDDRMDALAITPVCLQVAYLLDNLMGYVPLSFDDPNYKKEAARQVEKFGKCICSNCEPESSKWVISNLKRENIDNFDLFISDSPEDIAELHPISQAKHVLNDRVDWVEESGKKPLHQILETFAQNLVQYFNEFFDAGMNDYGPYSADIYFTIKHARMIAKNIKKLTLDNIDELIGGEMFDGQFPMLF</sequence>
<reference evidence="2 3" key="3">
    <citation type="journal article" date="2017" name="G3 (Bethesda)">
        <title>Comparative analysis highlights variable genome content of wheat rusts and divergence of the mating loci.</title>
        <authorList>
            <person name="Cuomo C.A."/>
            <person name="Bakkeren G."/>
            <person name="Khalil H.B."/>
            <person name="Panwar V."/>
            <person name="Joly D."/>
            <person name="Linning R."/>
            <person name="Sakthikumar S."/>
            <person name="Song X."/>
            <person name="Adiconis X."/>
            <person name="Fan L."/>
            <person name="Goldberg J.M."/>
            <person name="Levin J.Z."/>
            <person name="Young S."/>
            <person name="Zeng Q."/>
            <person name="Anikster Y."/>
            <person name="Bruce M."/>
            <person name="Wang M."/>
            <person name="Yin C."/>
            <person name="McCallum B."/>
            <person name="Szabo L.J."/>
            <person name="Hulbert S."/>
            <person name="Chen X."/>
            <person name="Fellers J.P."/>
        </authorList>
    </citation>
    <scope>NUCLEOTIDE SEQUENCE</scope>
    <source>
        <strain evidence="2">isolate 1-1 / race 1 (BBBD)</strain>
        <strain evidence="3">Isolate 1-1 / race 1 (BBBD)</strain>
    </source>
</reference>
<organism evidence="1">
    <name type="scientific">Puccinia triticina (isolate 1-1 / race 1 (BBBD))</name>
    <name type="common">Brown leaf rust fungus</name>
    <dbReference type="NCBI Taxonomy" id="630390"/>
    <lineage>
        <taxon>Eukaryota</taxon>
        <taxon>Fungi</taxon>
        <taxon>Dikarya</taxon>
        <taxon>Basidiomycota</taxon>
        <taxon>Pucciniomycotina</taxon>
        <taxon>Pucciniomycetes</taxon>
        <taxon>Pucciniales</taxon>
        <taxon>Pucciniaceae</taxon>
        <taxon>Puccinia</taxon>
    </lineage>
</organism>
<dbReference type="STRING" id="630390.A0A180GUE9"/>